<evidence type="ECO:0000313" key="2">
    <source>
        <dbReference type="EMBL" id="CDF32889.1"/>
    </source>
</evidence>
<evidence type="ECO:0000256" key="1">
    <source>
        <dbReference type="SAM" id="MobiDB-lite"/>
    </source>
</evidence>
<organism evidence="2 3">
    <name type="scientific">Chondrus crispus</name>
    <name type="common">Carrageen Irish moss</name>
    <name type="synonym">Polymorpha crispa</name>
    <dbReference type="NCBI Taxonomy" id="2769"/>
    <lineage>
        <taxon>Eukaryota</taxon>
        <taxon>Rhodophyta</taxon>
        <taxon>Florideophyceae</taxon>
        <taxon>Rhodymeniophycidae</taxon>
        <taxon>Gigartinales</taxon>
        <taxon>Gigartinaceae</taxon>
        <taxon>Chondrus</taxon>
    </lineage>
</organism>
<dbReference type="AlphaFoldDB" id="R7Q4F2"/>
<dbReference type="Proteomes" id="UP000012073">
    <property type="component" value="Unassembled WGS sequence"/>
</dbReference>
<accession>R7Q4F2</accession>
<sequence length="302" mass="32454">MSKRERADSKEEAQSSDRLRYQKQSILSVCYLGCEDPPGRPSFSELKARLRRAYDTEEAAELLSFVEAREGDTAAFWSELDSVDMDRTAALPLDADVSTHIRLLARLETERHMASRMLLREKKQLQGKKRGQGPAEVFDANGSAEKALELVEALPQGSRGTQATHEGLFKLGREVAGRDAPPERQVEFGRWNACAAGEGYFFRLCATNGVCVCVCVCVSRAFVGGVYVGVIARIQEGGRIEVRKYNAAPDGRGRGSVVRGRVPAGGADRDKAAGVARGAAGSGILSARASTAASSEAKKTGG</sequence>
<protein>
    <submittedName>
        <fullName evidence="2">Uncharacterized protein</fullName>
    </submittedName>
</protein>
<dbReference type="GeneID" id="17320403"/>
<evidence type="ECO:0000313" key="3">
    <source>
        <dbReference type="Proteomes" id="UP000012073"/>
    </source>
</evidence>
<dbReference type="Gramene" id="CDF32889">
    <property type="protein sequence ID" value="CDF32889"/>
    <property type="gene ID" value="CHC_T00001682001"/>
</dbReference>
<dbReference type="EMBL" id="HG001593">
    <property type="protein sequence ID" value="CDF32889.1"/>
    <property type="molecule type" value="Genomic_DNA"/>
</dbReference>
<dbReference type="RefSeq" id="XP_005712690.1">
    <property type="nucleotide sequence ID" value="XM_005712633.1"/>
</dbReference>
<dbReference type="KEGG" id="ccp:CHC_T00001682001"/>
<proteinExistence type="predicted"/>
<feature type="compositionally biased region" description="Low complexity" evidence="1">
    <location>
        <begin position="255"/>
        <end position="266"/>
    </location>
</feature>
<keyword evidence="3" id="KW-1185">Reference proteome</keyword>
<reference evidence="3" key="1">
    <citation type="journal article" date="2013" name="Proc. Natl. Acad. Sci. U.S.A.">
        <title>Genome structure and metabolic features in the red seaweed Chondrus crispus shed light on evolution of the Archaeplastida.</title>
        <authorList>
            <person name="Collen J."/>
            <person name="Porcel B."/>
            <person name="Carre W."/>
            <person name="Ball S.G."/>
            <person name="Chaparro C."/>
            <person name="Tonon T."/>
            <person name="Barbeyron T."/>
            <person name="Michel G."/>
            <person name="Noel B."/>
            <person name="Valentin K."/>
            <person name="Elias M."/>
            <person name="Artiguenave F."/>
            <person name="Arun A."/>
            <person name="Aury J.M."/>
            <person name="Barbosa-Neto J.F."/>
            <person name="Bothwell J.H."/>
            <person name="Bouget F.Y."/>
            <person name="Brillet L."/>
            <person name="Cabello-Hurtado F."/>
            <person name="Capella-Gutierrez S."/>
            <person name="Charrier B."/>
            <person name="Cladiere L."/>
            <person name="Cock J.M."/>
            <person name="Coelho S.M."/>
            <person name="Colleoni C."/>
            <person name="Czjzek M."/>
            <person name="Da Silva C."/>
            <person name="Delage L."/>
            <person name="Denoeud F."/>
            <person name="Deschamps P."/>
            <person name="Dittami S.M."/>
            <person name="Gabaldon T."/>
            <person name="Gachon C.M."/>
            <person name="Groisillier A."/>
            <person name="Herve C."/>
            <person name="Jabbari K."/>
            <person name="Katinka M."/>
            <person name="Kloareg B."/>
            <person name="Kowalczyk N."/>
            <person name="Labadie K."/>
            <person name="Leblanc C."/>
            <person name="Lopez P.J."/>
            <person name="McLachlan D.H."/>
            <person name="Meslet-Cladiere L."/>
            <person name="Moustafa A."/>
            <person name="Nehr Z."/>
            <person name="Nyvall Collen P."/>
            <person name="Panaud O."/>
            <person name="Partensky F."/>
            <person name="Poulain J."/>
            <person name="Rensing S.A."/>
            <person name="Rousvoal S."/>
            <person name="Samson G."/>
            <person name="Symeonidi A."/>
            <person name="Weissenbach J."/>
            <person name="Zambounis A."/>
            <person name="Wincker P."/>
            <person name="Boyen C."/>
        </authorList>
    </citation>
    <scope>NUCLEOTIDE SEQUENCE [LARGE SCALE GENOMIC DNA]</scope>
    <source>
        <strain evidence="3">cv. Stackhouse</strain>
    </source>
</reference>
<feature type="region of interest" description="Disordered" evidence="1">
    <location>
        <begin position="251"/>
        <end position="273"/>
    </location>
</feature>
<gene>
    <name evidence="2" type="ORF">CHC_T00001682001</name>
</gene>
<name>R7Q4F2_CHOCR</name>